<dbReference type="InterPro" id="IPR014710">
    <property type="entry name" value="RmlC-like_jellyroll"/>
</dbReference>
<keyword evidence="2" id="KW-0238">DNA-binding</keyword>
<dbReference type="PROSITE" id="PS51063">
    <property type="entry name" value="HTH_CRP_2"/>
    <property type="match status" value="1"/>
</dbReference>
<dbReference type="CDD" id="cd00038">
    <property type="entry name" value="CAP_ED"/>
    <property type="match status" value="1"/>
</dbReference>
<dbReference type="Gene3D" id="2.60.120.10">
    <property type="entry name" value="Jelly Rolls"/>
    <property type="match status" value="1"/>
</dbReference>
<dbReference type="InterPro" id="IPR036388">
    <property type="entry name" value="WH-like_DNA-bd_sf"/>
</dbReference>
<organism evidence="6 7">
    <name type="scientific">Mesorhizobium sangaii</name>
    <dbReference type="NCBI Taxonomy" id="505389"/>
    <lineage>
        <taxon>Bacteria</taxon>
        <taxon>Pseudomonadati</taxon>
        <taxon>Pseudomonadota</taxon>
        <taxon>Alphaproteobacteria</taxon>
        <taxon>Hyphomicrobiales</taxon>
        <taxon>Phyllobacteriaceae</taxon>
        <taxon>Mesorhizobium</taxon>
    </lineage>
</organism>
<dbReference type="InterPro" id="IPR000595">
    <property type="entry name" value="cNMP-bd_dom"/>
</dbReference>
<proteinExistence type="predicted"/>
<dbReference type="SUPFAM" id="SSF46785">
    <property type="entry name" value="Winged helix' DNA-binding domain"/>
    <property type="match status" value="1"/>
</dbReference>
<feature type="domain" description="HTH crp-type" evidence="5">
    <location>
        <begin position="147"/>
        <end position="220"/>
    </location>
</feature>
<dbReference type="PRINTS" id="PR00034">
    <property type="entry name" value="HTHCRP"/>
</dbReference>
<evidence type="ECO:0000256" key="2">
    <source>
        <dbReference type="ARBA" id="ARBA00023125"/>
    </source>
</evidence>
<dbReference type="Gene3D" id="1.10.10.10">
    <property type="entry name" value="Winged helix-like DNA-binding domain superfamily/Winged helix DNA-binding domain"/>
    <property type="match status" value="1"/>
</dbReference>
<dbReference type="SMART" id="SM00100">
    <property type="entry name" value="cNMP"/>
    <property type="match status" value="1"/>
</dbReference>
<evidence type="ECO:0000256" key="3">
    <source>
        <dbReference type="ARBA" id="ARBA00023163"/>
    </source>
</evidence>
<keyword evidence="7" id="KW-1185">Reference proteome</keyword>
<dbReference type="Proteomes" id="UP000556329">
    <property type="component" value="Unassembled WGS sequence"/>
</dbReference>
<dbReference type="GO" id="GO:0005829">
    <property type="term" value="C:cytosol"/>
    <property type="evidence" value="ECO:0007669"/>
    <property type="project" value="TreeGrafter"/>
</dbReference>
<reference evidence="6 7" key="1">
    <citation type="submission" date="2020-08" db="EMBL/GenBank/DDBJ databases">
        <title>Genomic Encyclopedia of Type Strains, Phase IV (KMG-IV): sequencing the most valuable type-strain genomes for metagenomic binning, comparative biology and taxonomic classification.</title>
        <authorList>
            <person name="Goeker M."/>
        </authorList>
    </citation>
    <scope>NUCLEOTIDE SEQUENCE [LARGE SCALE GENOMIC DNA]</scope>
    <source>
        <strain evidence="6 7">DSM 100039</strain>
    </source>
</reference>
<evidence type="ECO:0000256" key="1">
    <source>
        <dbReference type="ARBA" id="ARBA00023015"/>
    </source>
</evidence>
<dbReference type="SUPFAM" id="SSF51206">
    <property type="entry name" value="cAMP-binding domain-like"/>
    <property type="match status" value="1"/>
</dbReference>
<dbReference type="AlphaFoldDB" id="A0A841PD84"/>
<dbReference type="InterPro" id="IPR018490">
    <property type="entry name" value="cNMP-bd_dom_sf"/>
</dbReference>
<keyword evidence="1" id="KW-0805">Transcription regulation</keyword>
<dbReference type="InterPro" id="IPR050397">
    <property type="entry name" value="Env_Response_Regulators"/>
</dbReference>
<evidence type="ECO:0000313" key="7">
    <source>
        <dbReference type="Proteomes" id="UP000556329"/>
    </source>
</evidence>
<keyword evidence="3" id="KW-0804">Transcription</keyword>
<dbReference type="RefSeq" id="WP_246461729.1">
    <property type="nucleotide sequence ID" value="NZ_JACHEF010000004.1"/>
</dbReference>
<dbReference type="CDD" id="cd00092">
    <property type="entry name" value="HTH_CRP"/>
    <property type="match status" value="1"/>
</dbReference>
<gene>
    <name evidence="6" type="ORF">HNQ71_004211</name>
</gene>
<comment type="caution">
    <text evidence="6">The sequence shown here is derived from an EMBL/GenBank/DDBJ whole genome shotgun (WGS) entry which is preliminary data.</text>
</comment>
<dbReference type="PROSITE" id="PS50042">
    <property type="entry name" value="CNMP_BINDING_3"/>
    <property type="match status" value="1"/>
</dbReference>
<feature type="domain" description="Cyclic nucleotide-binding" evidence="4">
    <location>
        <begin position="13"/>
        <end position="105"/>
    </location>
</feature>
<dbReference type="InterPro" id="IPR012318">
    <property type="entry name" value="HTH_CRP"/>
</dbReference>
<dbReference type="PANTHER" id="PTHR24567">
    <property type="entry name" value="CRP FAMILY TRANSCRIPTIONAL REGULATORY PROTEIN"/>
    <property type="match status" value="1"/>
</dbReference>
<dbReference type="Pfam" id="PF00027">
    <property type="entry name" value="cNMP_binding"/>
    <property type="match status" value="1"/>
</dbReference>
<dbReference type="Pfam" id="PF13545">
    <property type="entry name" value="HTH_Crp_2"/>
    <property type="match status" value="1"/>
</dbReference>
<dbReference type="GO" id="GO:0003700">
    <property type="term" value="F:DNA-binding transcription factor activity"/>
    <property type="evidence" value="ECO:0007669"/>
    <property type="project" value="TreeGrafter"/>
</dbReference>
<protein>
    <submittedName>
        <fullName evidence="6">CRP-like cAMP-binding protein</fullName>
    </submittedName>
</protein>
<dbReference type="PANTHER" id="PTHR24567:SF28">
    <property type="entry name" value="LISTERIOLYSIN REGULATORY PROTEIN"/>
    <property type="match status" value="1"/>
</dbReference>
<evidence type="ECO:0000259" key="4">
    <source>
        <dbReference type="PROSITE" id="PS50042"/>
    </source>
</evidence>
<dbReference type="GO" id="GO:0003677">
    <property type="term" value="F:DNA binding"/>
    <property type="evidence" value="ECO:0007669"/>
    <property type="project" value="UniProtKB-KW"/>
</dbReference>
<name>A0A841PD84_9HYPH</name>
<evidence type="ECO:0000259" key="5">
    <source>
        <dbReference type="PROSITE" id="PS51063"/>
    </source>
</evidence>
<dbReference type="SMART" id="SM00419">
    <property type="entry name" value="HTH_CRP"/>
    <property type="match status" value="1"/>
</dbReference>
<dbReference type="InterPro" id="IPR036390">
    <property type="entry name" value="WH_DNA-bd_sf"/>
</dbReference>
<accession>A0A841PD84</accession>
<evidence type="ECO:0000313" key="6">
    <source>
        <dbReference type="EMBL" id="MBB6411523.1"/>
    </source>
</evidence>
<sequence>MPLDRSIIASLPLFEGLSPAELDGVLKDARAARFPKESTIFEQEAEVRSFFVLLAGHVRVVRATPDGRQVIARYISEGEIFGIAAALGRLTYPATAIAAVDCVVLVWPNAVWPDLAARFPVLSAGTFKTVGSRLQDAQARVVELATEHVEQRVANALLRLANQTGRKTEAGIEIDFPIWRQDIAEMTGTTLHTVSRLLSAWEERGIVVSGRQRVTVTDAHRLVLLAQHRSKD</sequence>
<dbReference type="EMBL" id="JACHEF010000004">
    <property type="protein sequence ID" value="MBB6411523.1"/>
    <property type="molecule type" value="Genomic_DNA"/>
</dbReference>